<dbReference type="Proteomes" id="UP000193710">
    <property type="component" value="Unassembled WGS sequence"/>
</dbReference>
<evidence type="ECO:0000259" key="4">
    <source>
        <dbReference type="Pfam" id="PF07859"/>
    </source>
</evidence>
<evidence type="ECO:0000256" key="2">
    <source>
        <dbReference type="ARBA" id="ARBA00022801"/>
    </source>
</evidence>
<dbReference type="PROSITE" id="PS01174">
    <property type="entry name" value="LIPASE_GDXG_SER"/>
    <property type="match status" value="1"/>
</dbReference>
<reference evidence="6 7" key="3">
    <citation type="submission" date="2016-01" db="EMBL/GenBank/DDBJ databases">
        <title>The new phylogeny of the genus Mycobacterium.</title>
        <authorList>
            <person name="Tarcisio F."/>
            <person name="Conor M."/>
            <person name="Antonella G."/>
            <person name="Elisabetta G."/>
            <person name="Giulia F.S."/>
            <person name="Sara T."/>
            <person name="Anna F."/>
            <person name="Clotilde B."/>
            <person name="Roberto B."/>
            <person name="Veronica D.S."/>
            <person name="Fabio R."/>
            <person name="Monica P."/>
            <person name="Olivier J."/>
            <person name="Enrico T."/>
            <person name="Nicola S."/>
        </authorList>
    </citation>
    <scope>NUCLEOTIDE SEQUENCE [LARGE SCALE GENOMIC DNA]</scope>
    <source>
        <strain evidence="6 7">DSM 44626</strain>
    </source>
</reference>
<dbReference type="PANTHER" id="PTHR48081">
    <property type="entry name" value="AB HYDROLASE SUPERFAMILY PROTEIN C4A8.06C"/>
    <property type="match status" value="1"/>
</dbReference>
<accession>A0A024JYF6</accession>
<dbReference type="PROSITE" id="PS01173">
    <property type="entry name" value="LIPASE_GDXG_HIS"/>
    <property type="match status" value="1"/>
</dbReference>
<dbReference type="InterPro" id="IPR033140">
    <property type="entry name" value="Lipase_GDXG_put_SER_AS"/>
</dbReference>
<reference evidence="5" key="2">
    <citation type="submission" date="2014-04" db="EMBL/GenBank/DDBJ databases">
        <authorList>
            <person name="Urmite Genomes U."/>
        </authorList>
    </citation>
    <scope>NUCLEOTIDE SEQUENCE</scope>
    <source>
        <strain evidence="5">DSM 44626</strain>
    </source>
</reference>
<dbReference type="SUPFAM" id="SSF53474">
    <property type="entry name" value="alpha/beta-Hydrolases"/>
    <property type="match status" value="1"/>
</dbReference>
<proteinExistence type="inferred from homology"/>
<dbReference type="InterPro" id="IPR050300">
    <property type="entry name" value="GDXG_lipolytic_enzyme"/>
</dbReference>
<name>A0A024JYF6_9MYCO</name>
<evidence type="ECO:0000313" key="6">
    <source>
        <dbReference type="EMBL" id="ORX02277.1"/>
    </source>
</evidence>
<dbReference type="OrthoDB" id="3181909at2"/>
<comment type="similarity">
    <text evidence="1">Belongs to the 'GDXG' lipolytic enzyme family.</text>
</comment>
<dbReference type="PANTHER" id="PTHR48081:SF8">
    <property type="entry name" value="ALPHA_BETA HYDROLASE FOLD-3 DOMAIN-CONTAINING PROTEIN-RELATED"/>
    <property type="match status" value="1"/>
</dbReference>
<dbReference type="Proteomes" id="UP000028880">
    <property type="component" value="Unassembled WGS sequence"/>
</dbReference>
<evidence type="ECO:0000256" key="3">
    <source>
        <dbReference type="PROSITE-ProRule" id="PRU10038"/>
    </source>
</evidence>
<dbReference type="HOGENOM" id="CLU_012494_6_4_11"/>
<reference evidence="5" key="1">
    <citation type="journal article" date="2014" name="Genome Announc.">
        <title>Draft Genome Sequence of Mycobacterium triplex DSM 44626.</title>
        <authorList>
            <person name="Sassi M."/>
            <person name="Croce O."/>
            <person name="Robert C."/>
            <person name="Raoult D."/>
            <person name="Drancourt M."/>
        </authorList>
    </citation>
    <scope>NUCLEOTIDE SEQUENCE [LARGE SCALE GENOMIC DNA]</scope>
    <source>
        <strain evidence="5">DSM 44626</strain>
    </source>
</reference>
<protein>
    <submittedName>
        <fullName evidence="5">Lipase</fullName>
    </submittedName>
</protein>
<feature type="active site" evidence="3">
    <location>
        <position position="162"/>
    </location>
</feature>
<dbReference type="eggNOG" id="COG0657">
    <property type="taxonomic scope" value="Bacteria"/>
</dbReference>
<dbReference type="InterPro" id="IPR013094">
    <property type="entry name" value="AB_hydrolase_3"/>
</dbReference>
<dbReference type="InterPro" id="IPR002168">
    <property type="entry name" value="Lipase_GDXG_HIS_AS"/>
</dbReference>
<evidence type="ECO:0000313" key="5">
    <source>
        <dbReference type="EMBL" id="CDO88263.1"/>
    </source>
</evidence>
<evidence type="ECO:0000256" key="1">
    <source>
        <dbReference type="ARBA" id="ARBA00010515"/>
    </source>
</evidence>
<evidence type="ECO:0000313" key="7">
    <source>
        <dbReference type="Proteomes" id="UP000193710"/>
    </source>
</evidence>
<dbReference type="Pfam" id="PF07859">
    <property type="entry name" value="Abhydrolase_3"/>
    <property type="match status" value="1"/>
</dbReference>
<dbReference type="FunFam" id="3.40.50.1820:FF:000089">
    <property type="entry name" value="Alpha/beta hydrolase"/>
    <property type="match status" value="1"/>
</dbReference>
<dbReference type="EMBL" id="LQPY01000027">
    <property type="protein sequence ID" value="ORX02277.1"/>
    <property type="molecule type" value="Genomic_DNA"/>
</dbReference>
<dbReference type="GO" id="GO:0016787">
    <property type="term" value="F:hydrolase activity"/>
    <property type="evidence" value="ECO:0007669"/>
    <property type="project" value="UniProtKB-KW"/>
</dbReference>
<feature type="domain" description="Alpha/beta hydrolase fold-3" evidence="4">
    <location>
        <begin position="84"/>
        <end position="293"/>
    </location>
</feature>
<dbReference type="AlphaFoldDB" id="A0A024JYF6"/>
<organism evidence="5">
    <name type="scientific">Mycobacterium triplex</name>
    <dbReference type="NCBI Taxonomy" id="47839"/>
    <lineage>
        <taxon>Bacteria</taxon>
        <taxon>Bacillati</taxon>
        <taxon>Actinomycetota</taxon>
        <taxon>Actinomycetes</taxon>
        <taxon>Mycobacteriales</taxon>
        <taxon>Mycobacteriaceae</taxon>
        <taxon>Mycobacterium</taxon>
        <taxon>Mycobacterium simiae complex</taxon>
    </lineage>
</organism>
<keyword evidence="2" id="KW-0378">Hydrolase</keyword>
<dbReference type="Gene3D" id="3.40.50.1820">
    <property type="entry name" value="alpha/beta hydrolase"/>
    <property type="match status" value="1"/>
</dbReference>
<dbReference type="STRING" id="47839.BN973_02627"/>
<dbReference type="EMBL" id="HG964446">
    <property type="protein sequence ID" value="CDO88263.1"/>
    <property type="molecule type" value="Genomic_DNA"/>
</dbReference>
<dbReference type="RefSeq" id="WP_036468589.1">
    <property type="nucleotide sequence ID" value="NZ_HG964446.1"/>
</dbReference>
<keyword evidence="7" id="KW-1185">Reference proteome</keyword>
<gene>
    <name evidence="5" type="primary">lipH</name>
    <name evidence="6" type="ORF">AWC29_20780</name>
    <name evidence="5" type="ORF">BN973_02627</name>
</gene>
<dbReference type="InterPro" id="IPR029058">
    <property type="entry name" value="AB_hydrolase_fold"/>
</dbReference>
<sequence length="319" mass="33687">MIEPAGARPEIDPTLKALLDLFPQGFNADDGVAPARERLKMLKVPPELLPDLRIEDRTIGHGDLVDIPVRIYWPPTPAEISPVVVFFHGGGFCLGDLDTHDHVARAHAVGAEAIVVSVGYRLAPEHPYPAGVDDAWAALRWVGAHAADLGGDPSRIAVAGDSAGANLAAVMAVLARDNAGPQLVFQLLWYPVVTADLSLPSHTENAFAPILDRETIEAFLAWYIPDVDVADPTVLPVTLAPANADLSGLPPAFIGTAEHDPLRDDGARYAELLNAAGVPAELSNEPTLVHGFVNFAPVIPAAAAAADRGLTALRKALYP</sequence>